<dbReference type="Gene3D" id="3.40.50.10540">
    <property type="entry name" value="Crotonobetainyl-coa:carnitine coa-transferase, domain 1"/>
    <property type="match status" value="1"/>
</dbReference>
<feature type="region of interest" description="Disordered" evidence="2">
    <location>
        <begin position="64"/>
        <end position="86"/>
    </location>
</feature>
<accession>A0ABT1A1Z9</accession>
<dbReference type="InterPro" id="IPR003673">
    <property type="entry name" value="CoA-Trfase_fam_III"/>
</dbReference>
<reference evidence="3" key="1">
    <citation type="submission" date="2021-04" db="EMBL/GenBank/DDBJ databases">
        <title>Pseudonocardia sp. nov., isolated from sandy soil of mangrove forest.</title>
        <authorList>
            <person name="Zan Z."/>
            <person name="Huang R."/>
            <person name="Liu W."/>
        </authorList>
    </citation>
    <scope>NUCLEOTIDE SEQUENCE</scope>
    <source>
        <strain evidence="3">S2-4</strain>
    </source>
</reference>
<sequence length="427" mass="44037">MGLLDGADRAAGDLAAAGGPGVAVAPRPGALAGLTVLEVGVFMAAPFATMQLADLGARVIKVENPAGPDPTRTTGPFLQDPDGHRHSSPFARLNRNKESVALDLKSDAGRSAFLRLAARADALVENLRPGALRRLGLGPDELAEVNPGLVYASASGFGQDGPLAALPGLDIMAQARSGLMSITGTPDGDPVKIGVPICDLVSGLYTALAVVSALRARDRDGAGQSVDVSLLESGVSLAVWEAGKYLATGEVGRPLGSAHQTQAPYQAVRCADGFVTLGAITPKTWDGLCTALDLPALRDDPRYRDSSSRHALRAELIPAIEAATATRARAEVVAALEAAGVPCAPIEDYGQVFTDGHLRERDYFWDAEHPDLGPVRQLGSPMRLSGTPARRGPAGPVLGADTRAVLTEVGASPEEIDAALAALAVAR</sequence>
<evidence type="ECO:0000256" key="2">
    <source>
        <dbReference type="SAM" id="MobiDB-lite"/>
    </source>
</evidence>
<dbReference type="GO" id="GO:0016740">
    <property type="term" value="F:transferase activity"/>
    <property type="evidence" value="ECO:0007669"/>
    <property type="project" value="UniProtKB-KW"/>
</dbReference>
<dbReference type="PANTHER" id="PTHR48207:SF3">
    <property type="entry name" value="SUCCINATE--HYDROXYMETHYLGLUTARATE COA-TRANSFERASE"/>
    <property type="match status" value="1"/>
</dbReference>
<evidence type="ECO:0000313" key="3">
    <source>
        <dbReference type="EMBL" id="MCO1656958.1"/>
    </source>
</evidence>
<dbReference type="InterPro" id="IPR023606">
    <property type="entry name" value="CoA-Trfase_III_dom_1_sf"/>
</dbReference>
<evidence type="ECO:0000256" key="1">
    <source>
        <dbReference type="ARBA" id="ARBA00022679"/>
    </source>
</evidence>
<proteinExistence type="predicted"/>
<dbReference type="InterPro" id="IPR050483">
    <property type="entry name" value="CoA-transferase_III_domain"/>
</dbReference>
<keyword evidence="1 3" id="KW-0808">Transferase</keyword>
<dbReference type="InterPro" id="IPR044855">
    <property type="entry name" value="CoA-Trfase_III_dom3_sf"/>
</dbReference>
<dbReference type="PANTHER" id="PTHR48207">
    <property type="entry name" value="SUCCINATE--HYDROXYMETHYLGLUTARATE COA-TRANSFERASE"/>
    <property type="match status" value="1"/>
</dbReference>
<evidence type="ECO:0000313" key="4">
    <source>
        <dbReference type="Proteomes" id="UP001165283"/>
    </source>
</evidence>
<comment type="caution">
    <text evidence="3">The sequence shown here is derived from an EMBL/GenBank/DDBJ whole genome shotgun (WGS) entry which is preliminary data.</text>
</comment>
<keyword evidence="4" id="KW-1185">Reference proteome</keyword>
<organism evidence="3 4">
    <name type="scientific">Pseudonocardia humida</name>
    <dbReference type="NCBI Taxonomy" id="2800819"/>
    <lineage>
        <taxon>Bacteria</taxon>
        <taxon>Bacillati</taxon>
        <taxon>Actinomycetota</taxon>
        <taxon>Actinomycetes</taxon>
        <taxon>Pseudonocardiales</taxon>
        <taxon>Pseudonocardiaceae</taxon>
        <taxon>Pseudonocardia</taxon>
    </lineage>
</organism>
<protein>
    <submittedName>
        <fullName evidence="3">CoA transferase</fullName>
    </submittedName>
</protein>
<name>A0ABT1A1Z9_9PSEU</name>
<gene>
    <name evidence="3" type="ORF">KDL28_18005</name>
</gene>
<dbReference type="Proteomes" id="UP001165283">
    <property type="component" value="Unassembled WGS sequence"/>
</dbReference>
<dbReference type="Gene3D" id="3.30.1540.10">
    <property type="entry name" value="formyl-coa transferase, domain 3"/>
    <property type="match status" value="1"/>
</dbReference>
<dbReference type="Pfam" id="PF02515">
    <property type="entry name" value="CoA_transf_3"/>
    <property type="match status" value="1"/>
</dbReference>
<dbReference type="EMBL" id="JAGSOV010000039">
    <property type="protein sequence ID" value="MCO1656958.1"/>
    <property type="molecule type" value="Genomic_DNA"/>
</dbReference>
<dbReference type="SUPFAM" id="SSF89796">
    <property type="entry name" value="CoA-transferase family III (CaiB/BaiF)"/>
    <property type="match status" value="1"/>
</dbReference>